<dbReference type="OrthoDB" id="329563at2759"/>
<dbReference type="AlphaFoldDB" id="A0A8S1XKI5"/>
<reference evidence="2" key="1">
    <citation type="submission" date="2021-01" db="EMBL/GenBank/DDBJ databases">
        <authorList>
            <consortium name="Genoscope - CEA"/>
            <person name="William W."/>
        </authorList>
    </citation>
    <scope>NUCLEOTIDE SEQUENCE</scope>
</reference>
<gene>
    <name evidence="2" type="ORF">PPENT_87.1.T1270109</name>
</gene>
<proteinExistence type="predicted"/>
<evidence type="ECO:0000256" key="1">
    <source>
        <dbReference type="PROSITE-ProRule" id="PRU00339"/>
    </source>
</evidence>
<feature type="repeat" description="TPR" evidence="1">
    <location>
        <begin position="74"/>
        <end position="107"/>
    </location>
</feature>
<sequence>MMKQLMIIIKFQNIDANHAEAFAGKEICLSFYRPNFLLYCINERPTTHQLIQIIHQILNKLAQDFMDKVQQQQQQQQQIQGLQLYMMNDYYEAIQYFEKALNIRPQHLLSLWAKIDCLLIQEYEILEQK</sequence>
<dbReference type="EMBL" id="CAJJDO010000127">
    <property type="protein sequence ID" value="CAD8201374.1"/>
    <property type="molecule type" value="Genomic_DNA"/>
</dbReference>
<accession>A0A8S1XKI5</accession>
<name>A0A8S1XKI5_9CILI</name>
<keyword evidence="1" id="KW-0802">TPR repeat</keyword>
<dbReference type="PROSITE" id="PS50005">
    <property type="entry name" value="TPR"/>
    <property type="match status" value="1"/>
</dbReference>
<evidence type="ECO:0000313" key="2">
    <source>
        <dbReference type="EMBL" id="CAD8201374.1"/>
    </source>
</evidence>
<keyword evidence="3" id="KW-1185">Reference proteome</keyword>
<protein>
    <recommendedName>
        <fullName evidence="4">Tetratricopeptide repeat protein</fullName>
    </recommendedName>
</protein>
<evidence type="ECO:0008006" key="4">
    <source>
        <dbReference type="Google" id="ProtNLM"/>
    </source>
</evidence>
<dbReference type="InterPro" id="IPR019734">
    <property type="entry name" value="TPR_rpt"/>
</dbReference>
<comment type="caution">
    <text evidence="2">The sequence shown here is derived from an EMBL/GenBank/DDBJ whole genome shotgun (WGS) entry which is preliminary data.</text>
</comment>
<dbReference type="Proteomes" id="UP000689195">
    <property type="component" value="Unassembled WGS sequence"/>
</dbReference>
<organism evidence="2 3">
    <name type="scientific">Paramecium pentaurelia</name>
    <dbReference type="NCBI Taxonomy" id="43138"/>
    <lineage>
        <taxon>Eukaryota</taxon>
        <taxon>Sar</taxon>
        <taxon>Alveolata</taxon>
        <taxon>Ciliophora</taxon>
        <taxon>Intramacronucleata</taxon>
        <taxon>Oligohymenophorea</taxon>
        <taxon>Peniculida</taxon>
        <taxon>Parameciidae</taxon>
        <taxon>Paramecium</taxon>
    </lineage>
</organism>
<evidence type="ECO:0000313" key="3">
    <source>
        <dbReference type="Proteomes" id="UP000689195"/>
    </source>
</evidence>